<comment type="caution">
    <text evidence="2">The sequence shown here is derived from an EMBL/GenBank/DDBJ whole genome shotgun (WGS) entry which is preliminary data.</text>
</comment>
<organism evidence="2 3">
    <name type="scientific">Lysinibacillus xylanilyticus</name>
    <dbReference type="NCBI Taxonomy" id="582475"/>
    <lineage>
        <taxon>Bacteria</taxon>
        <taxon>Bacillati</taxon>
        <taxon>Bacillota</taxon>
        <taxon>Bacilli</taxon>
        <taxon>Bacillales</taxon>
        <taxon>Bacillaceae</taxon>
        <taxon>Lysinibacillus</taxon>
    </lineage>
</organism>
<evidence type="ECO:0000313" key="3">
    <source>
        <dbReference type="Proteomes" id="UP000232101"/>
    </source>
</evidence>
<sequence length="206" mass="24020">MLNEYKIIRLPKRNIFLAFARLVFIAIALQLCILYIPSLVGFAKESINQEQESDFRIRVIANSNTNQDQHEKEELVKNLKPYFNRLVASAGAKTVDNEQILSLKQEIETEIKENYPQLHTQVVLGDNLFPPKRKDAVLYPQNLYQSIVVKIGDARGDNWWCSVFPSICEPTKAEAKEEVKEEKEEVKEEKEQVTFFIWEWIKGLFE</sequence>
<keyword evidence="1" id="KW-0472">Membrane</keyword>
<dbReference type="AlphaFoldDB" id="A0A2M9PZS7"/>
<name>A0A2M9PZS7_9BACI</name>
<dbReference type="EMBL" id="PHQY01000675">
    <property type="protein sequence ID" value="PJO41307.1"/>
    <property type="molecule type" value="Genomic_DNA"/>
</dbReference>
<reference evidence="2 3" key="1">
    <citation type="submission" date="2017-11" db="EMBL/GenBank/DDBJ databases">
        <title>Bacterial isolate from king chilli rhizosphere.</title>
        <authorList>
            <person name="Takhelmayum P."/>
            <person name="Sarangthem I."/>
        </authorList>
    </citation>
    <scope>NUCLEOTIDE SEQUENCE [LARGE SCALE GENOMIC DNA]</scope>
    <source>
        <strain evidence="3">t26</strain>
    </source>
</reference>
<keyword evidence="1" id="KW-1133">Transmembrane helix</keyword>
<dbReference type="STRING" id="582475.ACZ11_18440"/>
<gene>
    <name evidence="2" type="ORF">CWD94_23705</name>
</gene>
<keyword evidence="1" id="KW-0812">Transmembrane</keyword>
<accession>A0A2M9PZS7</accession>
<evidence type="ECO:0000313" key="2">
    <source>
        <dbReference type="EMBL" id="PJO41307.1"/>
    </source>
</evidence>
<feature type="transmembrane region" description="Helical" evidence="1">
    <location>
        <begin position="15"/>
        <end position="36"/>
    </location>
</feature>
<dbReference type="InterPro" id="IPR014202">
    <property type="entry name" value="Spore_II_R"/>
</dbReference>
<protein>
    <submittedName>
        <fullName evidence="2">Stage II sporulation protein R</fullName>
    </submittedName>
</protein>
<dbReference type="Pfam" id="PF09551">
    <property type="entry name" value="Spore_II_R"/>
    <property type="match status" value="1"/>
</dbReference>
<dbReference type="RefSeq" id="WP_100545256.1">
    <property type="nucleotide sequence ID" value="NZ_PHQY01000675.1"/>
</dbReference>
<dbReference type="Proteomes" id="UP000232101">
    <property type="component" value="Unassembled WGS sequence"/>
</dbReference>
<evidence type="ECO:0000256" key="1">
    <source>
        <dbReference type="SAM" id="Phobius"/>
    </source>
</evidence>
<proteinExistence type="predicted"/>